<feature type="region of interest" description="Disordered" evidence="1">
    <location>
        <begin position="246"/>
        <end position="273"/>
    </location>
</feature>
<dbReference type="InterPro" id="IPR036430">
    <property type="entry name" value="RNase_T2-like_sf"/>
</dbReference>
<dbReference type="Gene3D" id="3.40.30.10">
    <property type="entry name" value="Glutaredoxin"/>
    <property type="match status" value="1"/>
</dbReference>
<keyword evidence="5" id="KW-1185">Reference proteome</keyword>
<dbReference type="PROSITE" id="PS51354">
    <property type="entry name" value="GLUTAREDOXIN_2"/>
    <property type="match status" value="1"/>
</dbReference>
<dbReference type="GO" id="GO:0033897">
    <property type="term" value="F:ribonuclease T2 activity"/>
    <property type="evidence" value="ECO:0007669"/>
    <property type="project" value="InterPro"/>
</dbReference>
<feature type="compositionally biased region" description="Low complexity" evidence="1">
    <location>
        <begin position="246"/>
        <end position="258"/>
    </location>
</feature>
<evidence type="ECO:0000313" key="4">
    <source>
        <dbReference type="EMBL" id="OQS00405.1"/>
    </source>
</evidence>
<name>A0A0A7CN85_ACHHY</name>
<gene>
    <name evidence="4" type="ORF">ACHHYP_03625</name>
</gene>
<sequence length="414" mass="45481">MKLLILMLAGGALAADIVNWGAQDYWVHTSTWTPEHCQCFCERLCSHPTEYLKKNLVSSGLVPRNKDWTIPRCDEPINVFSPNAIRAAGRANLVQHFPLTMTRDLEHMWDPAAEDPRMDVGSFGYPCGGLHEAAYLKTVVQVNKYIKTPSVISANIGKNVSTQSIRDAFKKEQKLDVVLLCTDGAFADVVTCWTKSKPFVYQINQTDQEIAPLAPVKCPPAIRELDTCTGKTSYIYDFQPTKVPTLVPTDAPTDTPTPTTTPTPTNTPKPTQDPAEVDAWVTKFTKDHGCVIFGEEGCEYCAKAKALYKTKGATYAYRGIDDDKSTPLGMDIYYSLVRSTHQDTLPNIWIGNKFIGGYDDLQALQDKGKLDILLAAAKCTGKPTTAPPKPPAKPTTKPLAPGYDAESDEDGAQD</sequence>
<feature type="compositionally biased region" description="Acidic residues" evidence="1">
    <location>
        <begin position="405"/>
        <end position="414"/>
    </location>
</feature>
<evidence type="ECO:0000313" key="5">
    <source>
        <dbReference type="Proteomes" id="UP000243579"/>
    </source>
</evidence>
<dbReference type="GO" id="GO:0034599">
    <property type="term" value="P:cellular response to oxidative stress"/>
    <property type="evidence" value="ECO:0007669"/>
    <property type="project" value="TreeGrafter"/>
</dbReference>
<dbReference type="Gene3D" id="3.90.730.10">
    <property type="entry name" value="Ribonuclease T2-like"/>
    <property type="match status" value="1"/>
</dbReference>
<dbReference type="AlphaFoldDB" id="A0A0A7CN85"/>
<dbReference type="GO" id="GO:0015038">
    <property type="term" value="F:glutathione disulfide oxidoreductase activity"/>
    <property type="evidence" value="ECO:0007669"/>
    <property type="project" value="TreeGrafter"/>
</dbReference>
<dbReference type="GO" id="GO:0005737">
    <property type="term" value="C:cytoplasm"/>
    <property type="evidence" value="ECO:0007669"/>
    <property type="project" value="TreeGrafter"/>
</dbReference>
<organism evidence="3">
    <name type="scientific">Achlya hypogyna</name>
    <name type="common">Oomycete</name>
    <name type="synonym">Protoachlya hypogyna</name>
    <dbReference type="NCBI Taxonomy" id="1202772"/>
    <lineage>
        <taxon>Eukaryota</taxon>
        <taxon>Sar</taxon>
        <taxon>Stramenopiles</taxon>
        <taxon>Oomycota</taxon>
        <taxon>Saprolegniomycetes</taxon>
        <taxon>Saprolegniales</taxon>
        <taxon>Achlyaceae</taxon>
        <taxon>Achlya</taxon>
    </lineage>
</organism>
<dbReference type="STRING" id="1202772.A0A0A7CN85"/>
<dbReference type="PRINTS" id="PR00160">
    <property type="entry name" value="GLUTAREDOXIN"/>
</dbReference>
<dbReference type="Pfam" id="PF00462">
    <property type="entry name" value="Glutaredoxin"/>
    <property type="match status" value="1"/>
</dbReference>
<accession>A0A0A7CN85</accession>
<dbReference type="OrthoDB" id="74893at2759"/>
<dbReference type="EMBL" id="JNBR01000032">
    <property type="protein sequence ID" value="OQS00405.1"/>
    <property type="molecule type" value="Genomic_DNA"/>
</dbReference>
<dbReference type="SUPFAM" id="SSF55895">
    <property type="entry name" value="Ribonuclease Rh-like"/>
    <property type="match status" value="1"/>
</dbReference>
<reference evidence="3 5" key="1">
    <citation type="journal article" date="2014" name="Genome Biol. Evol.">
        <title>The secreted proteins of Achlya hypogyna and Thraustotheca clavata identify the ancestral oomycete secretome and reveal gene acquisitions by horizontal gene transfer.</title>
        <authorList>
            <person name="Misner I."/>
            <person name="Blouin N."/>
            <person name="Leonard G."/>
            <person name="Richards T.A."/>
            <person name="Lane C.E."/>
        </authorList>
    </citation>
    <scope>NUCLEOTIDE SEQUENCE</scope>
    <source>
        <strain evidence="3 5">ATCC 48635</strain>
    </source>
</reference>
<protein>
    <submittedName>
        <fullName evidence="3">Secreted protein</fullName>
    </submittedName>
</protein>
<feature type="domain" description="Glutaredoxin" evidence="2">
    <location>
        <begin position="291"/>
        <end position="355"/>
    </location>
</feature>
<evidence type="ECO:0000313" key="3">
    <source>
        <dbReference type="EMBL" id="AIG55928.1"/>
    </source>
</evidence>
<dbReference type="SUPFAM" id="SSF52833">
    <property type="entry name" value="Thioredoxin-like"/>
    <property type="match status" value="1"/>
</dbReference>
<dbReference type="InterPro" id="IPR002109">
    <property type="entry name" value="Glutaredoxin"/>
</dbReference>
<dbReference type="EMBL" id="KM038467">
    <property type="protein sequence ID" value="AIG55928.1"/>
    <property type="molecule type" value="Genomic_DNA"/>
</dbReference>
<dbReference type="PANTHER" id="PTHR45694:SF18">
    <property type="entry name" value="GLUTAREDOXIN-1-RELATED"/>
    <property type="match status" value="1"/>
</dbReference>
<feature type="region of interest" description="Disordered" evidence="1">
    <location>
        <begin position="381"/>
        <end position="414"/>
    </location>
</feature>
<dbReference type="InterPro" id="IPR014025">
    <property type="entry name" value="Glutaredoxin_subgr"/>
</dbReference>
<evidence type="ECO:0000259" key="2">
    <source>
        <dbReference type="Pfam" id="PF00462"/>
    </source>
</evidence>
<evidence type="ECO:0000256" key="1">
    <source>
        <dbReference type="SAM" id="MobiDB-lite"/>
    </source>
</evidence>
<dbReference type="PANTHER" id="PTHR45694">
    <property type="entry name" value="GLUTAREDOXIN 2"/>
    <property type="match status" value="1"/>
</dbReference>
<dbReference type="Proteomes" id="UP000243579">
    <property type="component" value="Unassembled WGS sequence"/>
</dbReference>
<proteinExistence type="predicted"/>
<dbReference type="GO" id="GO:0003723">
    <property type="term" value="F:RNA binding"/>
    <property type="evidence" value="ECO:0007669"/>
    <property type="project" value="InterPro"/>
</dbReference>
<dbReference type="InterPro" id="IPR036249">
    <property type="entry name" value="Thioredoxin-like_sf"/>
</dbReference>